<dbReference type="Proteomes" id="UP000717835">
    <property type="component" value="Unassembled WGS sequence"/>
</dbReference>
<dbReference type="Gene3D" id="3.40.50.720">
    <property type="entry name" value="NAD(P)-binding Rossmann-like Domain"/>
    <property type="match status" value="2"/>
</dbReference>
<reference evidence="9" key="2">
    <citation type="journal article" date="2021" name="PeerJ">
        <title>Extensive microbial diversity within the chicken gut microbiome revealed by metagenomics and culture.</title>
        <authorList>
            <person name="Gilroy R."/>
            <person name="Ravi A."/>
            <person name="Getino M."/>
            <person name="Pursley I."/>
            <person name="Horton D.L."/>
            <person name="Alikhan N.F."/>
            <person name="Baker D."/>
            <person name="Gharbi K."/>
            <person name="Hall N."/>
            <person name="Watson M."/>
            <person name="Adriaenssens E.M."/>
            <person name="Foster-Nyarko E."/>
            <person name="Jarju S."/>
            <person name="Secka A."/>
            <person name="Antonio M."/>
            <person name="Oren A."/>
            <person name="Chaudhuri R.R."/>
            <person name="La Ragione R."/>
            <person name="Hildebrand F."/>
            <person name="Pallen M.J."/>
        </authorList>
    </citation>
    <scope>NUCLEOTIDE SEQUENCE</scope>
    <source>
        <strain evidence="9">CHK55-1828</strain>
    </source>
</reference>
<dbReference type="GO" id="GO:0005886">
    <property type="term" value="C:plasma membrane"/>
    <property type="evidence" value="ECO:0007669"/>
    <property type="project" value="InterPro"/>
</dbReference>
<reference evidence="9" key="4">
    <citation type="submission" date="2021-09" db="EMBL/GenBank/DDBJ databases">
        <authorList>
            <person name="Gilroy R."/>
        </authorList>
    </citation>
    <scope>NUCLEOTIDE SEQUENCE</scope>
    <source>
        <strain evidence="9">CHK55-1828</strain>
    </source>
</reference>
<sequence length="446" mass="49257">MKIIIAGAGAVGTHLAKLLSREKQDIILMDENEDKLNAFGSNFDLMAVNASPTSISGLKEVGVEDADLFIAVTPDESRNVTACLLAANLGAQKTVARIDNYEYLLPKNKEFFQKLGVHSLIYPEMLAAKEIVASIRMSWVRQWWEFCGGALILIGTKMREKAEILNIPLHQLGGPGLPYHIVAIKRGNETLIPRGDDVLKLHDIVYFTTTRKYIPYVRKVVGKEDYPDVRNVMVMGGSRIAVRTAQYVPDYMQLKIIDNDLNRCNRLTEVLDDRIMVINGDGRDLDLLTEEGLHNTEAFVALTGNSETNILACLAAKRMGVRKTVAEVENIDYIGMAESLDIGTVINKKMIAASHIYQMMLDADVSNVKCLTVANADVAEFTVKAGSKITRHPVKDLGLPKGVTIGGLIRQGEGVVVMGNTQIQPGDHVVVFCLSMMIKKIEHYFN</sequence>
<dbReference type="Gene3D" id="3.30.70.1450">
    <property type="entry name" value="Regulator of K+ conductance, C-terminal domain"/>
    <property type="match status" value="2"/>
</dbReference>
<dbReference type="NCBIfam" id="NF007038">
    <property type="entry name" value="PRK09496.2-6"/>
    <property type="match status" value="1"/>
</dbReference>
<dbReference type="GO" id="GO:0015079">
    <property type="term" value="F:potassium ion transmembrane transporter activity"/>
    <property type="evidence" value="ECO:0007669"/>
    <property type="project" value="InterPro"/>
</dbReference>
<dbReference type="Pfam" id="PF02080">
    <property type="entry name" value="TrkA_C"/>
    <property type="match status" value="1"/>
</dbReference>
<dbReference type="SUPFAM" id="SSF116726">
    <property type="entry name" value="TrkA C-terminal domain-like"/>
    <property type="match status" value="2"/>
</dbReference>
<evidence type="ECO:0000256" key="4">
    <source>
        <dbReference type="ARBA" id="ARBA00022958"/>
    </source>
</evidence>
<dbReference type="InterPro" id="IPR003148">
    <property type="entry name" value="RCK_N"/>
</dbReference>
<comment type="caution">
    <text evidence="9">The sequence shown here is derived from an EMBL/GenBank/DDBJ whole genome shotgun (WGS) entry which is preliminary data.</text>
</comment>
<evidence type="ECO:0000256" key="6">
    <source>
        <dbReference type="ARBA" id="ARBA00023065"/>
    </source>
</evidence>
<keyword evidence="12" id="KW-1185">Reference proteome</keyword>
<dbReference type="PANTHER" id="PTHR43833">
    <property type="entry name" value="POTASSIUM CHANNEL PROTEIN 2-RELATED-RELATED"/>
    <property type="match status" value="1"/>
</dbReference>
<keyword evidence="3" id="KW-0633">Potassium transport</keyword>
<reference evidence="10" key="1">
    <citation type="submission" date="2020-08" db="EMBL/GenBank/DDBJ databases">
        <authorList>
            <person name="Cejkova D."/>
            <person name="Kubasova T."/>
            <person name="Jahodarova E."/>
            <person name="Rychlik I."/>
        </authorList>
    </citation>
    <scope>NUCLEOTIDE SEQUENCE</scope>
    <source>
        <strain evidence="10">An772</strain>
    </source>
</reference>
<organism evidence="9 11">
    <name type="scientific">Mediterranea massiliensis</name>
    <dbReference type="NCBI Taxonomy" id="1841865"/>
    <lineage>
        <taxon>Bacteria</taxon>
        <taxon>Pseudomonadati</taxon>
        <taxon>Bacteroidota</taxon>
        <taxon>Bacteroidia</taxon>
        <taxon>Bacteroidales</taxon>
        <taxon>Bacteroidaceae</taxon>
        <taxon>Mediterranea</taxon>
    </lineage>
</organism>
<proteinExistence type="predicted"/>
<dbReference type="EMBL" id="JACLYZ010000017">
    <property type="protein sequence ID" value="MBM6735333.1"/>
    <property type="molecule type" value="Genomic_DNA"/>
</dbReference>
<keyword evidence="4" id="KW-0630">Potassium</keyword>
<evidence type="ECO:0000313" key="11">
    <source>
        <dbReference type="Proteomes" id="UP000717835"/>
    </source>
</evidence>
<dbReference type="AlphaFoldDB" id="A0A921LB72"/>
<protein>
    <recommendedName>
        <fullName evidence="1">Trk system potassium uptake protein TrkA</fullName>
    </recommendedName>
</protein>
<dbReference type="InterPro" id="IPR006037">
    <property type="entry name" value="RCK_C"/>
</dbReference>
<keyword evidence="6" id="KW-0406">Ion transport</keyword>
<dbReference type="PROSITE" id="PS51201">
    <property type="entry name" value="RCK_N"/>
    <property type="match status" value="2"/>
</dbReference>
<dbReference type="InterPro" id="IPR036721">
    <property type="entry name" value="RCK_C_sf"/>
</dbReference>
<evidence type="ECO:0000256" key="5">
    <source>
        <dbReference type="ARBA" id="ARBA00023027"/>
    </source>
</evidence>
<name>A0A921LB72_9BACT</name>
<dbReference type="PROSITE" id="PS51202">
    <property type="entry name" value="RCK_C"/>
    <property type="match status" value="2"/>
</dbReference>
<evidence type="ECO:0000256" key="1">
    <source>
        <dbReference type="ARBA" id="ARBA00017378"/>
    </source>
</evidence>
<dbReference type="InterPro" id="IPR006036">
    <property type="entry name" value="K_uptake_TrkA"/>
</dbReference>
<evidence type="ECO:0000259" key="7">
    <source>
        <dbReference type="PROSITE" id="PS51201"/>
    </source>
</evidence>
<dbReference type="PRINTS" id="PR00335">
    <property type="entry name" value="KUPTAKETRKA"/>
</dbReference>
<keyword evidence="2" id="KW-0813">Transport</keyword>
<dbReference type="PANTHER" id="PTHR43833:SF5">
    <property type="entry name" value="TRK SYSTEM POTASSIUM UPTAKE PROTEIN TRKA"/>
    <property type="match status" value="1"/>
</dbReference>
<evidence type="ECO:0000256" key="3">
    <source>
        <dbReference type="ARBA" id="ARBA00022538"/>
    </source>
</evidence>
<reference evidence="10 12" key="3">
    <citation type="journal article" date="2021" name="Sci. Rep.">
        <title>The distribution of antibiotic resistance genes in chicken gut microbiota commensals.</title>
        <authorList>
            <person name="Juricova H."/>
            <person name="Matiasovicova J."/>
            <person name="Kubasova T."/>
            <person name="Cejkova D."/>
            <person name="Rychlik I."/>
        </authorList>
    </citation>
    <scope>NUCLEOTIDE SEQUENCE [LARGE SCALE GENOMIC DNA]</scope>
    <source>
        <strain evidence="10 12">An772</strain>
    </source>
</reference>
<evidence type="ECO:0000313" key="10">
    <source>
        <dbReference type="EMBL" id="MBM6735333.1"/>
    </source>
</evidence>
<feature type="domain" description="RCK C-terminal" evidence="8">
    <location>
        <begin position="141"/>
        <end position="223"/>
    </location>
</feature>
<evidence type="ECO:0000259" key="8">
    <source>
        <dbReference type="PROSITE" id="PS51202"/>
    </source>
</evidence>
<dbReference type="NCBIfam" id="NF007039">
    <property type="entry name" value="PRK09496.3-2"/>
    <property type="match status" value="1"/>
</dbReference>
<dbReference type="InterPro" id="IPR050721">
    <property type="entry name" value="Trk_Ktr_HKT_K-transport"/>
</dbReference>
<dbReference type="InterPro" id="IPR036291">
    <property type="entry name" value="NAD(P)-bd_dom_sf"/>
</dbReference>
<gene>
    <name evidence="9" type="primary">trkA</name>
    <name evidence="10" type="ORF">H7U35_08895</name>
    <name evidence="9" type="ORF">K8W02_01910</name>
</gene>
<dbReference type="Proteomes" id="UP000766986">
    <property type="component" value="Unassembled WGS sequence"/>
</dbReference>
<dbReference type="RefSeq" id="WP_022020033.1">
    <property type="nucleotide sequence ID" value="NZ_CAUDDV010000018.1"/>
</dbReference>
<evidence type="ECO:0000256" key="2">
    <source>
        <dbReference type="ARBA" id="ARBA00022448"/>
    </source>
</evidence>
<evidence type="ECO:0000313" key="12">
    <source>
        <dbReference type="Proteomes" id="UP000766986"/>
    </source>
</evidence>
<dbReference type="EMBL" id="DYVX01000013">
    <property type="protein sequence ID" value="HJF91134.1"/>
    <property type="molecule type" value="Genomic_DNA"/>
</dbReference>
<evidence type="ECO:0000313" key="9">
    <source>
        <dbReference type="EMBL" id="HJF91134.1"/>
    </source>
</evidence>
<dbReference type="Pfam" id="PF02254">
    <property type="entry name" value="TrkA_N"/>
    <property type="match status" value="2"/>
</dbReference>
<feature type="domain" description="RCK N-terminal" evidence="7">
    <location>
        <begin position="229"/>
        <end position="346"/>
    </location>
</feature>
<accession>A0A921LB72</accession>
<keyword evidence="5" id="KW-0520">NAD</keyword>
<feature type="domain" description="RCK C-terminal" evidence="8">
    <location>
        <begin position="366"/>
        <end position="446"/>
    </location>
</feature>
<feature type="domain" description="RCK N-terminal" evidence="7">
    <location>
        <begin position="1"/>
        <end position="121"/>
    </location>
</feature>
<dbReference type="SUPFAM" id="SSF51735">
    <property type="entry name" value="NAD(P)-binding Rossmann-fold domains"/>
    <property type="match status" value="2"/>
</dbReference>